<keyword evidence="2" id="KW-1185">Reference proteome</keyword>
<name>M8DA55_9BACL</name>
<organism evidence="1 2">
    <name type="scientific">Brevibacillus borstelensis AK1</name>
    <dbReference type="NCBI Taxonomy" id="1300222"/>
    <lineage>
        <taxon>Bacteria</taxon>
        <taxon>Bacillati</taxon>
        <taxon>Bacillota</taxon>
        <taxon>Bacilli</taxon>
        <taxon>Bacillales</taxon>
        <taxon>Paenibacillaceae</taxon>
        <taxon>Brevibacillus</taxon>
    </lineage>
</organism>
<dbReference type="AlphaFoldDB" id="M8DA55"/>
<comment type="caution">
    <text evidence="1">The sequence shown here is derived from an EMBL/GenBank/DDBJ whole genome shotgun (WGS) entry which is preliminary data.</text>
</comment>
<reference evidence="1 2" key="1">
    <citation type="submission" date="2013-03" db="EMBL/GenBank/DDBJ databases">
        <title>Assembly of a new bacterial strain Brevibacillus borstelensis AK1.</title>
        <authorList>
            <person name="Rajan I."/>
            <person name="PoliReddy D."/>
            <person name="Sugumar T."/>
            <person name="Rathinam K."/>
            <person name="Alqarawi S."/>
            <person name="Khalil A.B."/>
            <person name="Sivakumar N."/>
        </authorList>
    </citation>
    <scope>NUCLEOTIDE SEQUENCE [LARGE SCALE GENOMIC DNA]</scope>
    <source>
        <strain evidence="1 2">AK1</strain>
    </source>
</reference>
<sequence length="242" mass="24899">MTFQNYLPIQQAPFSSSANAVFQPGFAGTNAQEVRYLNNGGQIPAASTYGAPVQGGFGGVQAVFQPGFAGTNAQEVRQQNQVGFASFGPGAGYPQAAFGYPQAQAGYQQQFAGSAQSIFSPGFAGTNVQEVQARNNTSFGGGFNNAYTGFAGPAAGNVGSIFSPGFAGTNVQEVRHLNQPGYSSFGVGFGFQAQPQQSFAAPFGGSVQAVFQPGFAGTNVQEVRALNAGQQAPYAGYNFAGF</sequence>
<dbReference type="RefSeq" id="WP_003388018.1">
    <property type="nucleotide sequence ID" value="NZ_APBN01000003.1"/>
</dbReference>
<gene>
    <name evidence="1" type="ORF">I532_10162</name>
</gene>
<dbReference type="STRING" id="1300222.I532_10162"/>
<evidence type="ECO:0000313" key="1">
    <source>
        <dbReference type="EMBL" id="EMT53134.1"/>
    </source>
</evidence>
<protein>
    <submittedName>
        <fullName evidence="1">Uncharacterized protein</fullName>
    </submittedName>
</protein>
<dbReference type="OrthoDB" id="2476454at2"/>
<dbReference type="Proteomes" id="UP000012081">
    <property type="component" value="Unassembled WGS sequence"/>
</dbReference>
<proteinExistence type="predicted"/>
<evidence type="ECO:0000313" key="2">
    <source>
        <dbReference type="Proteomes" id="UP000012081"/>
    </source>
</evidence>
<dbReference type="EMBL" id="APBN01000003">
    <property type="protein sequence ID" value="EMT53134.1"/>
    <property type="molecule type" value="Genomic_DNA"/>
</dbReference>
<dbReference type="PATRIC" id="fig|1300222.3.peg.2100"/>
<accession>M8DA55</accession>